<comment type="subcellular location">
    <subcellularLocation>
        <location evidence="1 7">Bacterial flagellum</location>
    </subcellularLocation>
    <subcellularLocation>
        <location evidence="2 7">Secreted</location>
    </subcellularLocation>
</comment>
<evidence type="ECO:0000313" key="10">
    <source>
        <dbReference type="EMBL" id="MBB5845149.1"/>
    </source>
</evidence>
<feature type="domain" description="Flagellar hook-associated protein FlgK helical" evidence="9">
    <location>
        <begin position="99"/>
        <end position="334"/>
    </location>
</feature>
<reference evidence="10 11" key="1">
    <citation type="submission" date="2020-08" db="EMBL/GenBank/DDBJ databases">
        <title>Sequencing the genomes of 1000 actinobacteria strains.</title>
        <authorList>
            <person name="Klenk H.-P."/>
        </authorList>
    </citation>
    <scope>NUCLEOTIDE SEQUENCE [LARGE SCALE GENOMIC DNA]</scope>
    <source>
        <strain evidence="10 11">DSM 105784</strain>
    </source>
</reference>
<dbReference type="Pfam" id="PF22638">
    <property type="entry name" value="FlgK_D1"/>
    <property type="match status" value="1"/>
</dbReference>
<gene>
    <name evidence="7" type="primary">flgK</name>
    <name evidence="10" type="ORF">HD599_003472</name>
</gene>
<dbReference type="PRINTS" id="PR01005">
    <property type="entry name" value="FLGHOOKAP1"/>
</dbReference>
<dbReference type="GO" id="GO:0005198">
    <property type="term" value="F:structural molecule activity"/>
    <property type="evidence" value="ECO:0007669"/>
    <property type="project" value="UniProtKB-UniRule"/>
</dbReference>
<dbReference type="InterPro" id="IPR053927">
    <property type="entry name" value="FlgK_helical"/>
</dbReference>
<keyword evidence="10" id="KW-0969">Cilium</keyword>
<evidence type="ECO:0000256" key="1">
    <source>
        <dbReference type="ARBA" id="ARBA00004365"/>
    </source>
</evidence>
<comment type="similarity">
    <text evidence="3 7">Belongs to the flagella basal body rod proteins family.</text>
</comment>
<comment type="caution">
    <text evidence="10">The sequence shown here is derived from an EMBL/GenBank/DDBJ whole genome shotgun (WGS) entry which is preliminary data.</text>
</comment>
<evidence type="ECO:0000313" key="11">
    <source>
        <dbReference type="Proteomes" id="UP000536685"/>
    </source>
</evidence>
<feature type="domain" description="Flagellar basal-body/hook protein C-terminal" evidence="8">
    <location>
        <begin position="423"/>
        <end position="461"/>
    </location>
</feature>
<evidence type="ECO:0000259" key="8">
    <source>
        <dbReference type="Pfam" id="PF06429"/>
    </source>
</evidence>
<evidence type="ECO:0000256" key="3">
    <source>
        <dbReference type="ARBA" id="ARBA00009677"/>
    </source>
</evidence>
<accession>A0A841AUQ4</accession>
<dbReference type="PANTHER" id="PTHR30033:SF1">
    <property type="entry name" value="FLAGELLAR HOOK-ASSOCIATED PROTEIN 1"/>
    <property type="match status" value="1"/>
</dbReference>
<dbReference type="EMBL" id="JACHMJ010000001">
    <property type="protein sequence ID" value="MBB5845149.1"/>
    <property type="molecule type" value="Genomic_DNA"/>
</dbReference>
<organism evidence="10 11">
    <name type="scientific">Conyzicola lurida</name>
    <dbReference type="NCBI Taxonomy" id="1172621"/>
    <lineage>
        <taxon>Bacteria</taxon>
        <taxon>Bacillati</taxon>
        <taxon>Actinomycetota</taxon>
        <taxon>Actinomycetes</taxon>
        <taxon>Micrococcales</taxon>
        <taxon>Microbacteriaceae</taxon>
        <taxon>Conyzicola</taxon>
    </lineage>
</organism>
<evidence type="ECO:0000256" key="2">
    <source>
        <dbReference type="ARBA" id="ARBA00004613"/>
    </source>
</evidence>
<dbReference type="AlphaFoldDB" id="A0A841AUQ4"/>
<keyword evidence="11" id="KW-1185">Reference proteome</keyword>
<dbReference type="RefSeq" id="WP_184239994.1">
    <property type="nucleotide sequence ID" value="NZ_JACHMJ010000001.1"/>
</dbReference>
<protein>
    <recommendedName>
        <fullName evidence="4 7">Flagellar hook-associated protein 1</fullName>
        <shortName evidence="7">HAP1</shortName>
    </recommendedName>
</protein>
<dbReference type="GO" id="GO:0005576">
    <property type="term" value="C:extracellular region"/>
    <property type="evidence" value="ECO:0007669"/>
    <property type="project" value="UniProtKB-SubCell"/>
</dbReference>
<keyword evidence="10" id="KW-0966">Cell projection</keyword>
<dbReference type="Pfam" id="PF06429">
    <property type="entry name" value="Flg_bbr_C"/>
    <property type="match status" value="1"/>
</dbReference>
<keyword evidence="5 7" id="KW-0964">Secreted</keyword>
<dbReference type="InterPro" id="IPR010930">
    <property type="entry name" value="Flg_bb/hook_C_dom"/>
</dbReference>
<evidence type="ECO:0000256" key="5">
    <source>
        <dbReference type="ARBA" id="ARBA00022525"/>
    </source>
</evidence>
<keyword evidence="6 7" id="KW-0975">Bacterial flagellum</keyword>
<dbReference type="GO" id="GO:0044780">
    <property type="term" value="P:bacterial-type flagellum assembly"/>
    <property type="evidence" value="ECO:0007669"/>
    <property type="project" value="InterPro"/>
</dbReference>
<dbReference type="InterPro" id="IPR002371">
    <property type="entry name" value="FlgK"/>
</dbReference>
<dbReference type="Proteomes" id="UP000536685">
    <property type="component" value="Unassembled WGS sequence"/>
</dbReference>
<sequence length="468" mass="47101">MSTFSGLNTAYTGLVAARQGLDVVGQNMVNMNTAGYTRQRAVQSAAGSLAQVGPLTGQVKVGQGVSVTSIERLGNEFLDNKVRTSSASSGYWGVRGNVLSTLEASLHEPGDDGLSAQLSTVWGAWEDMSNRGGDAATAAVLLQQSSALATQISVGYTAVDYQWTQLRSEAVGMANELNDAASQVAGLNGLIRSTLAAGGSANELIDQRNALTTTISTLTGASVRTLPDGTAEVLVGGNALVSGDKSYKIAVTGGASMAAAGTNPVTLSWVDRPTVPVGADGGEIAGALSMLGTGGALVQAANSYNEFATKLAGDVNGIHSGGAIADGTTGHDFFGFTAGVPAALGLIVIPTDVSQIANAAPGAGGLDGSVAAAIGKLGTAVDSPDSLWSTIVTGIGVTTKTGVQQSALADLSTKAAVNNQLASASVDIDEENVNMLTFQTAYQGAARVMTAVDEMLDTLINRTGIVGR</sequence>
<dbReference type="NCBIfam" id="TIGR02492">
    <property type="entry name" value="flgK_ends"/>
    <property type="match status" value="1"/>
</dbReference>
<dbReference type="PANTHER" id="PTHR30033">
    <property type="entry name" value="FLAGELLAR HOOK-ASSOCIATED PROTEIN 1"/>
    <property type="match status" value="1"/>
</dbReference>
<name>A0A841AUQ4_9MICO</name>
<keyword evidence="10" id="KW-0282">Flagellum</keyword>
<evidence type="ECO:0000256" key="6">
    <source>
        <dbReference type="ARBA" id="ARBA00023143"/>
    </source>
</evidence>
<evidence type="ECO:0000259" key="9">
    <source>
        <dbReference type="Pfam" id="PF22638"/>
    </source>
</evidence>
<evidence type="ECO:0000256" key="7">
    <source>
        <dbReference type="RuleBase" id="RU362065"/>
    </source>
</evidence>
<dbReference type="GO" id="GO:0009424">
    <property type="term" value="C:bacterial-type flagellum hook"/>
    <property type="evidence" value="ECO:0007669"/>
    <property type="project" value="UniProtKB-UniRule"/>
</dbReference>
<evidence type="ECO:0000256" key="4">
    <source>
        <dbReference type="ARBA" id="ARBA00016244"/>
    </source>
</evidence>
<proteinExistence type="inferred from homology"/>
<dbReference type="SUPFAM" id="SSF64518">
    <property type="entry name" value="Phase 1 flagellin"/>
    <property type="match status" value="1"/>
</dbReference>